<evidence type="ECO:0000259" key="9">
    <source>
        <dbReference type="Pfam" id="PF13359"/>
    </source>
</evidence>
<evidence type="ECO:0000256" key="3">
    <source>
        <dbReference type="ARBA" id="ARBA00006958"/>
    </source>
</evidence>
<comment type="caution">
    <text evidence="10">The sequence shown here is derived from an EMBL/GenBank/DDBJ whole genome shotgun (WGS) entry which is preliminary data.</text>
</comment>
<dbReference type="GO" id="GO:0004518">
    <property type="term" value="F:nuclease activity"/>
    <property type="evidence" value="ECO:0007669"/>
    <property type="project" value="UniProtKB-KW"/>
</dbReference>
<organism evidence="10 11">
    <name type="scientific">Sesamum angolense</name>
    <dbReference type="NCBI Taxonomy" id="2727404"/>
    <lineage>
        <taxon>Eukaryota</taxon>
        <taxon>Viridiplantae</taxon>
        <taxon>Streptophyta</taxon>
        <taxon>Embryophyta</taxon>
        <taxon>Tracheophyta</taxon>
        <taxon>Spermatophyta</taxon>
        <taxon>Magnoliopsida</taxon>
        <taxon>eudicotyledons</taxon>
        <taxon>Gunneridae</taxon>
        <taxon>Pentapetalae</taxon>
        <taxon>asterids</taxon>
        <taxon>lamiids</taxon>
        <taxon>Lamiales</taxon>
        <taxon>Pedaliaceae</taxon>
        <taxon>Sesamum</taxon>
    </lineage>
</organism>
<evidence type="ECO:0000256" key="6">
    <source>
        <dbReference type="ARBA" id="ARBA00022801"/>
    </source>
</evidence>
<dbReference type="GO" id="GO:0005634">
    <property type="term" value="C:nucleus"/>
    <property type="evidence" value="ECO:0007669"/>
    <property type="project" value="UniProtKB-SubCell"/>
</dbReference>
<keyword evidence="8" id="KW-0812">Transmembrane</keyword>
<evidence type="ECO:0000313" key="10">
    <source>
        <dbReference type="EMBL" id="KAK4397734.1"/>
    </source>
</evidence>
<dbReference type="GO" id="GO:0046872">
    <property type="term" value="F:metal ion binding"/>
    <property type="evidence" value="ECO:0007669"/>
    <property type="project" value="UniProtKB-KW"/>
</dbReference>
<reference evidence="10" key="1">
    <citation type="submission" date="2020-06" db="EMBL/GenBank/DDBJ databases">
        <authorList>
            <person name="Li T."/>
            <person name="Hu X."/>
            <person name="Zhang T."/>
            <person name="Song X."/>
            <person name="Zhang H."/>
            <person name="Dai N."/>
            <person name="Sheng W."/>
            <person name="Hou X."/>
            <person name="Wei L."/>
        </authorList>
    </citation>
    <scope>NUCLEOTIDE SEQUENCE</scope>
    <source>
        <strain evidence="10">K16</strain>
        <tissue evidence="10">Leaf</tissue>
    </source>
</reference>
<gene>
    <name evidence="10" type="ORF">Sango_1248900</name>
</gene>
<evidence type="ECO:0000256" key="8">
    <source>
        <dbReference type="SAM" id="Phobius"/>
    </source>
</evidence>
<dbReference type="Proteomes" id="UP001289374">
    <property type="component" value="Unassembled WGS sequence"/>
</dbReference>
<dbReference type="InterPro" id="IPR045249">
    <property type="entry name" value="HARBI1-like"/>
</dbReference>
<comment type="subcellular location">
    <subcellularLocation>
        <location evidence="2">Nucleus</location>
    </subcellularLocation>
</comment>
<comment type="cofactor">
    <cofactor evidence="1">
        <name>a divalent metal cation</name>
        <dbReference type="ChEBI" id="CHEBI:60240"/>
    </cofactor>
</comment>
<evidence type="ECO:0000256" key="5">
    <source>
        <dbReference type="ARBA" id="ARBA00022723"/>
    </source>
</evidence>
<keyword evidence="8" id="KW-1133">Transmembrane helix</keyword>
<evidence type="ECO:0000256" key="4">
    <source>
        <dbReference type="ARBA" id="ARBA00022722"/>
    </source>
</evidence>
<dbReference type="PANTHER" id="PTHR22930">
    <property type="match status" value="1"/>
</dbReference>
<keyword evidence="6" id="KW-0378">Hydrolase</keyword>
<name>A0AAE1WQM0_9LAMI</name>
<accession>A0AAE1WQM0</accession>
<keyword evidence="7" id="KW-0539">Nucleus</keyword>
<proteinExistence type="inferred from homology"/>
<dbReference type="InterPro" id="IPR027806">
    <property type="entry name" value="HARBI1_dom"/>
</dbReference>
<keyword evidence="4" id="KW-0540">Nuclease</keyword>
<dbReference type="GO" id="GO:0016787">
    <property type="term" value="F:hydrolase activity"/>
    <property type="evidence" value="ECO:0007669"/>
    <property type="project" value="UniProtKB-KW"/>
</dbReference>
<evidence type="ECO:0000256" key="1">
    <source>
        <dbReference type="ARBA" id="ARBA00001968"/>
    </source>
</evidence>
<keyword evidence="5" id="KW-0479">Metal-binding</keyword>
<feature type="domain" description="DDE Tnp4" evidence="9">
    <location>
        <begin position="126"/>
        <end position="245"/>
    </location>
</feature>
<sequence>MRARQNLTLVVIALQQAMVEMVVALILFTFVIDYLKSRSPRVRRRGRLYTLKTRIHDQVRHLHRLVSVNDESCLQNLCMDRNTFARLCYLLERCGVNAILGLHPLLLAKLITVSADNNCPRWKWFEGCLGALNNTYIDIRVPAEDRAHYRICKGNYYLVDNGYSNGEGFLSPYHRVRYHLKEWNSGRNAPKNHEEYFNMKHAETHNVIERTFDLLKARWIVLRSSTFYSINVPNHIIMACCLLHNFIRMEMDIDLVEQVVNYECLLKMTGM</sequence>
<keyword evidence="8" id="KW-0472">Membrane</keyword>
<comment type="similarity">
    <text evidence="3">Belongs to the HARBI1 family.</text>
</comment>
<evidence type="ECO:0000256" key="2">
    <source>
        <dbReference type="ARBA" id="ARBA00004123"/>
    </source>
</evidence>
<evidence type="ECO:0000256" key="7">
    <source>
        <dbReference type="ARBA" id="ARBA00023242"/>
    </source>
</evidence>
<reference evidence="10" key="2">
    <citation type="journal article" date="2024" name="Plant">
        <title>Genomic evolution and insights into agronomic trait innovations of Sesamum species.</title>
        <authorList>
            <person name="Miao H."/>
            <person name="Wang L."/>
            <person name="Qu L."/>
            <person name="Liu H."/>
            <person name="Sun Y."/>
            <person name="Le M."/>
            <person name="Wang Q."/>
            <person name="Wei S."/>
            <person name="Zheng Y."/>
            <person name="Lin W."/>
            <person name="Duan Y."/>
            <person name="Cao H."/>
            <person name="Xiong S."/>
            <person name="Wang X."/>
            <person name="Wei L."/>
            <person name="Li C."/>
            <person name="Ma Q."/>
            <person name="Ju M."/>
            <person name="Zhao R."/>
            <person name="Li G."/>
            <person name="Mu C."/>
            <person name="Tian Q."/>
            <person name="Mei H."/>
            <person name="Zhang T."/>
            <person name="Gao T."/>
            <person name="Zhang H."/>
        </authorList>
    </citation>
    <scope>NUCLEOTIDE SEQUENCE</scope>
    <source>
        <strain evidence="10">K16</strain>
    </source>
</reference>
<feature type="transmembrane region" description="Helical" evidence="8">
    <location>
        <begin position="12"/>
        <end position="35"/>
    </location>
</feature>
<protein>
    <recommendedName>
        <fullName evidence="9">DDE Tnp4 domain-containing protein</fullName>
    </recommendedName>
</protein>
<dbReference type="PANTHER" id="PTHR22930:SF293">
    <property type="entry name" value="PROTEIN ALP1-LIKE"/>
    <property type="match status" value="1"/>
</dbReference>
<dbReference type="EMBL" id="JACGWL010000007">
    <property type="protein sequence ID" value="KAK4397734.1"/>
    <property type="molecule type" value="Genomic_DNA"/>
</dbReference>
<dbReference type="AlphaFoldDB" id="A0AAE1WQM0"/>
<keyword evidence="11" id="KW-1185">Reference proteome</keyword>
<evidence type="ECO:0000313" key="11">
    <source>
        <dbReference type="Proteomes" id="UP001289374"/>
    </source>
</evidence>
<dbReference type="Pfam" id="PF13359">
    <property type="entry name" value="DDE_Tnp_4"/>
    <property type="match status" value="1"/>
</dbReference>